<proteinExistence type="predicted"/>
<evidence type="ECO:0000313" key="2">
    <source>
        <dbReference type="WBParaSite" id="nRc.2.0.1.t07795-RA"/>
    </source>
</evidence>
<protein>
    <submittedName>
        <fullName evidence="2">Uncharacterized protein</fullName>
    </submittedName>
</protein>
<evidence type="ECO:0000313" key="1">
    <source>
        <dbReference type="Proteomes" id="UP000887565"/>
    </source>
</evidence>
<organism evidence="1 2">
    <name type="scientific">Romanomermis culicivorax</name>
    <name type="common">Nematode worm</name>
    <dbReference type="NCBI Taxonomy" id="13658"/>
    <lineage>
        <taxon>Eukaryota</taxon>
        <taxon>Metazoa</taxon>
        <taxon>Ecdysozoa</taxon>
        <taxon>Nematoda</taxon>
        <taxon>Enoplea</taxon>
        <taxon>Dorylaimia</taxon>
        <taxon>Mermithida</taxon>
        <taxon>Mermithoidea</taxon>
        <taxon>Mermithidae</taxon>
        <taxon>Romanomermis</taxon>
    </lineage>
</organism>
<keyword evidence="1" id="KW-1185">Reference proteome</keyword>
<accession>A0A915I1U3</accession>
<name>A0A915I1U3_ROMCU</name>
<sequence length="103" mass="11439">MDMTMNLIYTYCPDEWCREMIVASLEELSSGVTCRFCGCFWQTADFTALKWPAPNGLVSKWPSADTAVAPDCHAKYGIAQTGVSVKLTTCRKHMLTLIGMHKG</sequence>
<reference evidence="2" key="1">
    <citation type="submission" date="2022-11" db="UniProtKB">
        <authorList>
            <consortium name="WormBaseParasite"/>
        </authorList>
    </citation>
    <scope>IDENTIFICATION</scope>
</reference>
<dbReference type="AlphaFoldDB" id="A0A915I1U3"/>
<dbReference type="Proteomes" id="UP000887565">
    <property type="component" value="Unplaced"/>
</dbReference>
<dbReference type="WBParaSite" id="nRc.2.0.1.t07795-RA">
    <property type="protein sequence ID" value="nRc.2.0.1.t07795-RA"/>
    <property type="gene ID" value="nRc.2.0.1.g07795"/>
</dbReference>